<dbReference type="KEGG" id="sper:EW093_13875"/>
<keyword evidence="2" id="KW-0378">Hydrolase</keyword>
<keyword evidence="3" id="KW-1185">Reference proteome</keyword>
<dbReference type="SMART" id="SM00849">
    <property type="entry name" value="Lactamase_B"/>
    <property type="match status" value="1"/>
</dbReference>
<dbReference type="AlphaFoldDB" id="A0A5C1QGP9"/>
<reference evidence="2 3" key="2">
    <citation type="submission" date="2019-09" db="EMBL/GenBank/DDBJ databases">
        <title>Complete Genome Sequence and Methylome Analysis of free living Spirochaetas.</title>
        <authorList>
            <person name="Leshcheva N."/>
            <person name="Mikheeva N."/>
        </authorList>
    </citation>
    <scope>NUCLEOTIDE SEQUENCE [LARGE SCALE GENOMIC DNA]</scope>
    <source>
        <strain evidence="2 3">P</strain>
    </source>
</reference>
<dbReference type="RefSeq" id="WP_149568980.1">
    <property type="nucleotide sequence ID" value="NZ_CP035807.1"/>
</dbReference>
<dbReference type="Proteomes" id="UP000323824">
    <property type="component" value="Chromosome"/>
</dbReference>
<protein>
    <submittedName>
        <fullName evidence="2">MBL fold metallo-hydrolase</fullName>
    </submittedName>
</protein>
<evidence type="ECO:0000313" key="2">
    <source>
        <dbReference type="EMBL" id="QEN05746.1"/>
    </source>
</evidence>
<reference evidence="2 3" key="1">
    <citation type="submission" date="2019-02" db="EMBL/GenBank/DDBJ databases">
        <authorList>
            <person name="Fomenkov A."/>
            <person name="Dubinina G."/>
            <person name="Grabovich M."/>
            <person name="Vincze T."/>
            <person name="Roberts R.J."/>
        </authorList>
    </citation>
    <scope>NUCLEOTIDE SEQUENCE [LARGE SCALE GENOMIC DNA]</scope>
    <source>
        <strain evidence="2 3">P</strain>
    </source>
</reference>
<evidence type="ECO:0000259" key="1">
    <source>
        <dbReference type="SMART" id="SM00849"/>
    </source>
</evidence>
<proteinExistence type="predicted"/>
<dbReference type="InterPro" id="IPR001279">
    <property type="entry name" value="Metallo-B-lactamas"/>
</dbReference>
<dbReference type="SUPFAM" id="SSF56281">
    <property type="entry name" value="Metallo-hydrolase/oxidoreductase"/>
    <property type="match status" value="1"/>
</dbReference>
<dbReference type="GO" id="GO:0016787">
    <property type="term" value="F:hydrolase activity"/>
    <property type="evidence" value="ECO:0007669"/>
    <property type="project" value="UniProtKB-KW"/>
</dbReference>
<dbReference type="Pfam" id="PF23023">
    <property type="entry name" value="Anti-Pycsar_Apyc1"/>
    <property type="match status" value="1"/>
</dbReference>
<accession>A0A5C1QGP9</accession>
<dbReference type="OrthoDB" id="9800940at2"/>
<dbReference type="InterPro" id="IPR036866">
    <property type="entry name" value="RibonucZ/Hydroxyglut_hydro"/>
</dbReference>
<dbReference type="EMBL" id="CP035807">
    <property type="protein sequence ID" value="QEN05746.1"/>
    <property type="molecule type" value="Genomic_DNA"/>
</dbReference>
<sequence>MKKTVITKGITYLEVPEENIRILCGCPENSIKFIMQIGLTQPVDINGFKLVSGPNAILLNDYSILNSHFLNFAEFPLLHHQYFQGASFNGTNEKFILIGNKNRVDDQYEYIRRGLHGLTSLEEILEAGVDVITAERILAIGDYHRGKNKEFNIINKVYLDKKTNIKGDLFVQRLAINKFKFTYNNEEEIIDINLNEFSKGVGLPYKIRNRHIKFDEFSVTTVGDGNGWNSDVPCMGAVINSKGKRFLVDSGPGSLDLIRHLGIMPSEVEGVFVTHSHDDHFAGLLSLLNSENKIKFFSTPLIISSVQKKFQALLNISRNELKRLIDFIELKENMWTNIGEMEVKPNYSFHTIETNIFYFRVKNSDGDWKSYGHITDIISRKDLDYMLEHDQSQKITKDWANLWFNHYLEECDLKRVDAGEVLYMETPTIFLETTQKK</sequence>
<name>A0A5C1QGP9_9SPIO</name>
<feature type="domain" description="Metallo-beta-lactamase" evidence="1">
    <location>
        <begin position="233"/>
        <end position="406"/>
    </location>
</feature>
<gene>
    <name evidence="2" type="ORF">EW093_13875</name>
</gene>
<dbReference type="Gene3D" id="3.60.15.10">
    <property type="entry name" value="Ribonuclease Z/Hydroxyacylglutathione hydrolase-like"/>
    <property type="match status" value="1"/>
</dbReference>
<organism evidence="2 3">
    <name type="scientific">Thiospirochaeta perfilievii</name>
    <dbReference type="NCBI Taxonomy" id="252967"/>
    <lineage>
        <taxon>Bacteria</taxon>
        <taxon>Pseudomonadati</taxon>
        <taxon>Spirochaetota</taxon>
        <taxon>Spirochaetia</taxon>
        <taxon>Spirochaetales</taxon>
        <taxon>Spirochaetaceae</taxon>
        <taxon>Thiospirochaeta</taxon>
    </lineage>
</organism>
<evidence type="ECO:0000313" key="3">
    <source>
        <dbReference type="Proteomes" id="UP000323824"/>
    </source>
</evidence>